<keyword evidence="4" id="KW-0245">EGF-like domain</keyword>
<comment type="caution">
    <text evidence="4">Lacks conserved residue(s) required for the propagation of feature annotation.</text>
</comment>
<feature type="disulfide bond" evidence="4">
    <location>
        <begin position="99"/>
        <end position="108"/>
    </location>
</feature>
<keyword evidence="11" id="KW-1185">Reference proteome</keyword>
<dbReference type="PANTHER" id="PTHR11339">
    <property type="entry name" value="EXTRACELLULAR MATRIX GLYCOPROTEIN RELATED"/>
    <property type="match status" value="1"/>
</dbReference>
<dbReference type="Pfam" id="PF01826">
    <property type="entry name" value="TIL"/>
    <property type="match status" value="3"/>
</dbReference>
<dbReference type="EMBL" id="BMAT01005992">
    <property type="protein sequence ID" value="GFS03917.1"/>
    <property type="molecule type" value="Genomic_DNA"/>
</dbReference>
<dbReference type="PROSITE" id="PS51233">
    <property type="entry name" value="VWFD"/>
    <property type="match status" value="3"/>
</dbReference>
<reference evidence="10 11" key="1">
    <citation type="journal article" date="2021" name="Elife">
        <title>Chloroplast acquisition without the gene transfer in kleptoplastic sea slugs, Plakobranchus ocellatus.</title>
        <authorList>
            <person name="Maeda T."/>
            <person name="Takahashi S."/>
            <person name="Yoshida T."/>
            <person name="Shimamura S."/>
            <person name="Takaki Y."/>
            <person name="Nagai Y."/>
            <person name="Toyoda A."/>
            <person name="Suzuki Y."/>
            <person name="Arimoto A."/>
            <person name="Ishii H."/>
            <person name="Satoh N."/>
            <person name="Nishiyama T."/>
            <person name="Hasebe M."/>
            <person name="Maruyama T."/>
            <person name="Minagawa J."/>
            <person name="Obokata J."/>
            <person name="Shigenobu S."/>
        </authorList>
    </citation>
    <scope>NUCLEOTIDE SEQUENCE [LARGE SCALE GENOMIC DNA]</scope>
</reference>
<evidence type="ECO:0000313" key="11">
    <source>
        <dbReference type="Proteomes" id="UP000762676"/>
    </source>
</evidence>
<sequence>MLYISTSTCNVFVDCPTPPAPANGTVDCSANDGLALDIYCIFTCNTGYKFQGVTDTEYLFVCDIARGFYDTPSTPPCVPNCDPPCLHGGTCVAPNTCQCKSPYYGDQCLHSRQLCNDPTPGRFGRMECQSDGNGGKICVPVCLPTFKFETPPPAQYVCSKDGTWTPDVTQIPDCIQVSRISSDAVCAAWGKNHYRTFDNKMFSFGGTCRYVLVNVPNSFKIEIIHDPSCASGGACTRQVEISQGTNKILLSNDAGGPQLSWNGQVQSLPGYREKSVFDHVGRYVGFRSSLGFEIKWDGGLSVFIKVSDDLQGKVQGLCGTYNGNTADDFELESGQIVSSALDFGNGWKRTDQGDACPDSRTLPGCGSSADAISRIQMADTVCADLLADPAFTPCHSAVDPNQYVDSCRDDCCESGLDSCMCNTMEAYSRACAAKGIKLSWRRPDRCEKSCSGGQVYKECGSTCARDCSTLNSPCSDTTCVDGCFCPDGQVLNAGQCIADDQCPCENNGQTYSKGQTIQQACNTCTCGSGTWTCTTKACEKTCSATGDPHYQTFDGKRYNFMGTCSYYLMKDRDFSVITDNIKCGHGQNSCTKSISIDIMGLNIKMDHNHQLFVNGLEITQLPYKAPGIEVNMVSSLFMQAVLGNGVTILWDGRTRAYIKASAAFMGKTIGMCGTFDGNQNNDFKLLNGSIETNPNAFGNHWKTVTSCSDMPLEIPPDPCEADSQIKAKAMALCDQMKSDIFKDCFGIEDVTPYYEDCVYDLCACSDNMKDCMCPNIGSYADTCAAKGVPIDWRLRIPECMIQCPPDQEYQVCGRPCERSCRDLSSNTDAACDTKCVEGCNCPAGQTLSDEGVCIPFADCPCFFDGREYQPGFSALMGSKICVCEGGLFSCTTIDFRNADSLDNTFEICQDNSIYSTCLSNCRTTCENKLDPPTCSSAGCLPGCECVTGFVYHEDSCVNATMCPCFHGGKAYYEGDSYSQDCNECTCLNHQWQCTQRDCPSTCSAFGESHYTTYDGKEFEFQGVCQSVIAEPGSPFDVQEIGEMVYVRTPFGVTLQWDKNTRVYIRLSTEHMQKVEGLCGNFNRDETDDLTPRKGSSPLTQVSLFGDSWRTDTTCAPSQEITDTCVSAPQRKTWAEDSCSVLNSDLFAPCHSIVDRAPYVKRCVFDACGCDLGGDCECLCTSLAAYAHECAVRGVPIKWRSNDLCPLECEDCQVFNPCISLCPKKTCENRLFYTQVEKDCKDTQGVCFEGCDLQPCPEGQVYDSLVQPIHCIPEALCETTACEINDKKYREGERVEDPSVCKNNCEMCICRSGILEHISMGDCDPIPVPTPNGGVRTTDIVQTTRSFNTLPNPVCEELKGLFKPDIALDDQFSASTSQSAAFEPHQARLFNQRTGPDNGGAWVPRQSDTAPYITIDLGGPEFITGVATQGHPDMAQWVTKYTVATTVDGVNFELYKDSLDTVEKVFYGNFDSNTMVKAFFDREVPALAVRIFPLEWNGAAALRVDVLVCNGVKTTPSSGKSALG</sequence>
<feature type="domain" description="Sushi" evidence="8">
    <location>
        <begin position="13"/>
        <end position="79"/>
    </location>
</feature>
<dbReference type="InterPro" id="IPR035976">
    <property type="entry name" value="Sushi/SCR/CCP_sf"/>
</dbReference>
<keyword evidence="1" id="KW-0677">Repeat</keyword>
<feature type="domain" description="Sushi" evidence="8">
    <location>
        <begin position="113"/>
        <end position="176"/>
    </location>
</feature>
<feature type="disulfide bond" evidence="5">
    <location>
        <begin position="115"/>
        <end position="158"/>
    </location>
</feature>
<dbReference type="Gene3D" id="2.60.120.260">
    <property type="entry name" value="Galactose-binding domain-like"/>
    <property type="match status" value="1"/>
</dbReference>
<dbReference type="InterPro" id="IPR001007">
    <property type="entry name" value="VWF_dom"/>
</dbReference>
<accession>A0AAV4I185</accession>
<dbReference type="Pfam" id="PF00754">
    <property type="entry name" value="F5_F8_type_C"/>
    <property type="match status" value="1"/>
</dbReference>
<evidence type="ECO:0000313" key="10">
    <source>
        <dbReference type="EMBL" id="GFS03917.1"/>
    </source>
</evidence>
<evidence type="ECO:0000259" key="9">
    <source>
        <dbReference type="PROSITE" id="PS51233"/>
    </source>
</evidence>
<dbReference type="CDD" id="cd00057">
    <property type="entry name" value="FA58C"/>
    <property type="match status" value="1"/>
</dbReference>
<dbReference type="SMART" id="SM00215">
    <property type="entry name" value="VWC_out"/>
    <property type="match status" value="2"/>
</dbReference>
<organism evidence="10 11">
    <name type="scientific">Elysia marginata</name>
    <dbReference type="NCBI Taxonomy" id="1093978"/>
    <lineage>
        <taxon>Eukaryota</taxon>
        <taxon>Metazoa</taxon>
        <taxon>Spiralia</taxon>
        <taxon>Lophotrochozoa</taxon>
        <taxon>Mollusca</taxon>
        <taxon>Gastropoda</taxon>
        <taxon>Heterobranchia</taxon>
        <taxon>Euthyneura</taxon>
        <taxon>Panpulmonata</taxon>
        <taxon>Sacoglossa</taxon>
        <taxon>Placobranchoidea</taxon>
        <taxon>Plakobranchidae</taxon>
        <taxon>Elysia</taxon>
    </lineage>
</organism>
<proteinExistence type="predicted"/>
<gene>
    <name evidence="10" type="ORF">ElyMa_002899900</name>
</gene>
<name>A0AAV4I185_9GAST</name>
<dbReference type="SUPFAM" id="SSF49785">
    <property type="entry name" value="Galactose-binding domain-like"/>
    <property type="match status" value="1"/>
</dbReference>
<keyword evidence="5" id="KW-0768">Sushi</keyword>
<dbReference type="FunFam" id="2.10.25.10:FF:000674">
    <property type="entry name" value="Mucin-2"/>
    <property type="match status" value="1"/>
</dbReference>
<keyword evidence="3" id="KW-0325">Glycoprotein</keyword>
<evidence type="ECO:0000256" key="4">
    <source>
        <dbReference type="PROSITE-ProRule" id="PRU00076"/>
    </source>
</evidence>
<dbReference type="CDD" id="cd19941">
    <property type="entry name" value="TIL"/>
    <property type="match status" value="3"/>
</dbReference>
<dbReference type="InterPro" id="IPR008979">
    <property type="entry name" value="Galactose-bd-like_sf"/>
</dbReference>
<dbReference type="SMART" id="SM00216">
    <property type="entry name" value="VWD"/>
    <property type="match status" value="3"/>
</dbReference>
<keyword evidence="2 4" id="KW-1015">Disulfide bond</keyword>
<evidence type="ECO:0000256" key="3">
    <source>
        <dbReference type="ARBA" id="ARBA00023180"/>
    </source>
</evidence>
<dbReference type="SMART" id="SM00231">
    <property type="entry name" value="FA58C"/>
    <property type="match status" value="1"/>
</dbReference>
<dbReference type="GO" id="GO:0005615">
    <property type="term" value="C:extracellular space"/>
    <property type="evidence" value="ECO:0007669"/>
    <property type="project" value="TreeGrafter"/>
</dbReference>
<dbReference type="CDD" id="cd00033">
    <property type="entry name" value="CCP"/>
    <property type="match status" value="1"/>
</dbReference>
<dbReference type="PROSITE" id="PS50022">
    <property type="entry name" value="FA58C_3"/>
    <property type="match status" value="1"/>
</dbReference>
<feature type="domain" description="EGF-like" evidence="7">
    <location>
        <begin position="78"/>
        <end position="109"/>
    </location>
</feature>
<dbReference type="InterPro" id="IPR000436">
    <property type="entry name" value="Sushi_SCR_CCP_dom"/>
</dbReference>
<dbReference type="InterPro" id="IPR014853">
    <property type="entry name" value="VWF/SSPO/ZAN-like_Cys-rich_dom"/>
</dbReference>
<dbReference type="GO" id="GO:0031012">
    <property type="term" value="C:extracellular matrix"/>
    <property type="evidence" value="ECO:0007669"/>
    <property type="project" value="TreeGrafter"/>
</dbReference>
<evidence type="ECO:0000259" key="7">
    <source>
        <dbReference type="PROSITE" id="PS50026"/>
    </source>
</evidence>
<feature type="domain" description="VWFD" evidence="9">
    <location>
        <begin position="540"/>
        <end position="708"/>
    </location>
</feature>
<dbReference type="SUPFAM" id="SSF57567">
    <property type="entry name" value="Serine protease inhibitors"/>
    <property type="match status" value="3"/>
</dbReference>
<dbReference type="SMART" id="SM00032">
    <property type="entry name" value="CCP"/>
    <property type="match status" value="1"/>
</dbReference>
<dbReference type="Proteomes" id="UP000762676">
    <property type="component" value="Unassembled WGS sequence"/>
</dbReference>
<dbReference type="PROSITE" id="PS50026">
    <property type="entry name" value="EGF_3"/>
    <property type="match status" value="1"/>
</dbReference>
<comment type="caution">
    <text evidence="10">The sequence shown here is derived from an EMBL/GenBank/DDBJ whole genome shotgun (WGS) entry which is preliminary data.</text>
</comment>
<dbReference type="InterPro" id="IPR050780">
    <property type="entry name" value="Mucin_vWF_Thrombospondin_sf"/>
</dbReference>
<feature type="domain" description="VWFD" evidence="9">
    <location>
        <begin position="943"/>
        <end position="1115"/>
    </location>
</feature>
<dbReference type="SMART" id="SM00214">
    <property type="entry name" value="VWC"/>
    <property type="match status" value="2"/>
</dbReference>
<dbReference type="SUPFAM" id="SSF57535">
    <property type="entry name" value="Complement control module/SCR domain"/>
    <property type="match status" value="1"/>
</dbReference>
<dbReference type="InterPro" id="IPR036084">
    <property type="entry name" value="Ser_inhib-like_sf"/>
</dbReference>
<dbReference type="PANTHER" id="PTHR11339:SF386">
    <property type="entry name" value="HEMOLECTIN, ISOFORM A"/>
    <property type="match status" value="1"/>
</dbReference>
<dbReference type="Pfam" id="PF08742">
    <property type="entry name" value="C8"/>
    <property type="match status" value="3"/>
</dbReference>
<dbReference type="Gene3D" id="2.10.25.10">
    <property type="entry name" value="Laminin"/>
    <property type="match status" value="4"/>
</dbReference>
<feature type="domain" description="VWFD" evidence="9">
    <location>
        <begin position="184"/>
        <end position="357"/>
    </location>
</feature>
<dbReference type="PROSITE" id="PS01186">
    <property type="entry name" value="EGF_2"/>
    <property type="match status" value="1"/>
</dbReference>
<evidence type="ECO:0000256" key="5">
    <source>
        <dbReference type="PROSITE-ProRule" id="PRU00302"/>
    </source>
</evidence>
<dbReference type="InterPro" id="IPR000742">
    <property type="entry name" value="EGF"/>
</dbReference>
<feature type="disulfide bond" evidence="4">
    <location>
        <begin position="81"/>
        <end position="91"/>
    </location>
</feature>
<evidence type="ECO:0000256" key="1">
    <source>
        <dbReference type="ARBA" id="ARBA00022737"/>
    </source>
</evidence>
<dbReference type="InterPro" id="IPR002919">
    <property type="entry name" value="TIL_dom"/>
</dbReference>
<dbReference type="SUPFAM" id="SSF57603">
    <property type="entry name" value="FnI-like domain"/>
    <property type="match status" value="1"/>
</dbReference>
<protein>
    <submittedName>
        <fullName evidence="10">SCO-spondin</fullName>
    </submittedName>
</protein>
<feature type="domain" description="F5/8 type C" evidence="6">
    <location>
        <begin position="1354"/>
        <end position="1508"/>
    </location>
</feature>
<dbReference type="PROSITE" id="PS00022">
    <property type="entry name" value="EGF_1"/>
    <property type="match status" value="1"/>
</dbReference>
<dbReference type="SMART" id="SM00832">
    <property type="entry name" value="C8"/>
    <property type="match status" value="3"/>
</dbReference>
<dbReference type="PROSITE" id="PS50923">
    <property type="entry name" value="SUSHI"/>
    <property type="match status" value="2"/>
</dbReference>
<dbReference type="InterPro" id="IPR001846">
    <property type="entry name" value="VWF_type-D"/>
</dbReference>
<dbReference type="PROSITE" id="PS01285">
    <property type="entry name" value="FA58C_1"/>
    <property type="match status" value="1"/>
</dbReference>
<evidence type="ECO:0000259" key="6">
    <source>
        <dbReference type="PROSITE" id="PS50022"/>
    </source>
</evidence>
<evidence type="ECO:0000259" key="8">
    <source>
        <dbReference type="PROSITE" id="PS50923"/>
    </source>
</evidence>
<dbReference type="Pfam" id="PF00094">
    <property type="entry name" value="VWD"/>
    <property type="match status" value="4"/>
</dbReference>
<evidence type="ECO:0000256" key="2">
    <source>
        <dbReference type="ARBA" id="ARBA00023157"/>
    </source>
</evidence>
<dbReference type="InterPro" id="IPR000421">
    <property type="entry name" value="FA58C"/>
</dbReference>